<dbReference type="EMBL" id="JACYFS010000002">
    <property type="protein sequence ID" value="MBD8082823.1"/>
    <property type="molecule type" value="Genomic_DNA"/>
</dbReference>
<keyword evidence="3" id="KW-1185">Reference proteome</keyword>
<feature type="signal peptide" evidence="1">
    <location>
        <begin position="1"/>
        <end position="21"/>
    </location>
</feature>
<gene>
    <name evidence="2" type="ORF">IC610_10380</name>
</gene>
<keyword evidence="1" id="KW-0732">Signal</keyword>
<evidence type="ECO:0008006" key="4">
    <source>
        <dbReference type="Google" id="ProtNLM"/>
    </source>
</evidence>
<protein>
    <recommendedName>
        <fullName evidence="4">DUF1080 domain-containing protein</fullName>
    </recommendedName>
</protein>
<name>A0ABR8ZBX5_9FLAO</name>
<accession>A0ABR8ZBX5</accession>
<dbReference type="RefSeq" id="WP_191736786.1">
    <property type="nucleotide sequence ID" value="NZ_JACYFS010000002.1"/>
</dbReference>
<organism evidence="2 3">
    <name type="scientific">Chryseobacterium caseinilyticum</name>
    <dbReference type="NCBI Taxonomy" id="2771428"/>
    <lineage>
        <taxon>Bacteria</taxon>
        <taxon>Pseudomonadati</taxon>
        <taxon>Bacteroidota</taxon>
        <taxon>Flavobacteriia</taxon>
        <taxon>Flavobacteriales</taxon>
        <taxon>Weeksellaceae</taxon>
        <taxon>Chryseobacterium group</taxon>
        <taxon>Chryseobacterium</taxon>
    </lineage>
</organism>
<dbReference type="Proteomes" id="UP000637299">
    <property type="component" value="Unassembled WGS sequence"/>
</dbReference>
<reference evidence="2 3" key="1">
    <citation type="submission" date="2020-09" db="EMBL/GenBank/DDBJ databases">
        <title>Genome seq and assembly of Chryseobacterium sp.</title>
        <authorList>
            <person name="Chhetri G."/>
        </authorList>
    </citation>
    <scope>NUCLEOTIDE SEQUENCE [LARGE SCALE GENOMIC DNA]</scope>
    <source>
        <strain evidence="2 3">GCR10</strain>
    </source>
</reference>
<evidence type="ECO:0000256" key="1">
    <source>
        <dbReference type="SAM" id="SignalP"/>
    </source>
</evidence>
<comment type="caution">
    <text evidence="2">The sequence shown here is derived from an EMBL/GenBank/DDBJ whole genome shotgun (WGS) entry which is preliminary data.</text>
</comment>
<dbReference type="Gene3D" id="2.60.120.560">
    <property type="entry name" value="Exo-inulinase, domain 1"/>
    <property type="match status" value="1"/>
</dbReference>
<feature type="chain" id="PRO_5045047016" description="DUF1080 domain-containing protein" evidence="1">
    <location>
        <begin position="22"/>
        <end position="225"/>
    </location>
</feature>
<evidence type="ECO:0000313" key="2">
    <source>
        <dbReference type="EMBL" id="MBD8082823.1"/>
    </source>
</evidence>
<evidence type="ECO:0000313" key="3">
    <source>
        <dbReference type="Proteomes" id="UP000637299"/>
    </source>
</evidence>
<proteinExistence type="predicted"/>
<sequence>MKLRFLVLVVSMIMTTSIVSAQKIKLEESNFKAVQTSVSVEKIDGKKAVKVIKSKSVVKDDEATYARISDLKFKDGVIEVEVLSRLLPDAPEHARGFIGLAFRINDDNSKFESIYIRPTNGMADDQLRRNRSIQYFSHPDFKFTDSRKSAPGVYETYADMALNRWIKLKIEVKGEKAKLYIDNAKQPNLIVNDLKMGAGRSGYVGLFVDIGTEGYFRNLKITPTN</sequence>